<keyword evidence="2" id="KW-1185">Reference proteome</keyword>
<accession>A0A9N9BS12</accession>
<proteinExistence type="predicted"/>
<dbReference type="EMBL" id="CAJVPQ010001865">
    <property type="protein sequence ID" value="CAG8573279.1"/>
    <property type="molecule type" value="Genomic_DNA"/>
</dbReference>
<organism evidence="1 2">
    <name type="scientific">Funneliformis caledonium</name>
    <dbReference type="NCBI Taxonomy" id="1117310"/>
    <lineage>
        <taxon>Eukaryota</taxon>
        <taxon>Fungi</taxon>
        <taxon>Fungi incertae sedis</taxon>
        <taxon>Mucoromycota</taxon>
        <taxon>Glomeromycotina</taxon>
        <taxon>Glomeromycetes</taxon>
        <taxon>Glomerales</taxon>
        <taxon>Glomeraceae</taxon>
        <taxon>Funneliformis</taxon>
    </lineage>
</organism>
<evidence type="ECO:0000313" key="1">
    <source>
        <dbReference type="EMBL" id="CAG8573279.1"/>
    </source>
</evidence>
<dbReference type="AlphaFoldDB" id="A0A9N9BS12"/>
<dbReference type="Proteomes" id="UP000789570">
    <property type="component" value="Unassembled WGS sequence"/>
</dbReference>
<comment type="caution">
    <text evidence="1">The sequence shown here is derived from an EMBL/GenBank/DDBJ whole genome shotgun (WGS) entry which is preliminary data.</text>
</comment>
<protein>
    <submittedName>
        <fullName evidence="1">3675_t:CDS:1</fullName>
    </submittedName>
</protein>
<sequence length="143" mass="16759">MSEHEGNFSLCSLFETFTKELEELEDNKYSNNIDNNNVDSDNVDGENEFLNPYTDLNKRNLSFLHKILKDNDEISGFDSDSYENETELDFKSADNSRDESEEIQFSYNDKFDEIIPTLKQKELIACVWVSAVWTKRRNHKVIV</sequence>
<gene>
    <name evidence="1" type="ORF">FCALED_LOCUS7204</name>
</gene>
<evidence type="ECO:0000313" key="2">
    <source>
        <dbReference type="Proteomes" id="UP000789570"/>
    </source>
</evidence>
<reference evidence="1" key="1">
    <citation type="submission" date="2021-06" db="EMBL/GenBank/DDBJ databases">
        <authorList>
            <person name="Kallberg Y."/>
            <person name="Tangrot J."/>
            <person name="Rosling A."/>
        </authorList>
    </citation>
    <scope>NUCLEOTIDE SEQUENCE</scope>
    <source>
        <strain evidence="1">UK204</strain>
    </source>
</reference>
<name>A0A9N9BS12_9GLOM</name>